<dbReference type="AlphaFoldDB" id="A0A438BL75"/>
<name>A0A438BL75_VITVI</name>
<accession>A0A438BL75</accession>
<evidence type="ECO:0000256" key="1">
    <source>
        <dbReference type="ARBA" id="ARBA00004141"/>
    </source>
</evidence>
<dbReference type="GO" id="GO:0080162">
    <property type="term" value="P:endoplasmic reticulum to cytosol auxin transport"/>
    <property type="evidence" value="ECO:0007669"/>
    <property type="project" value="InterPro"/>
</dbReference>
<comment type="subcellular location">
    <subcellularLocation>
        <location evidence="1">Membrane</location>
        <topology evidence="1">Multi-pass membrane protein</topology>
    </subcellularLocation>
</comment>
<evidence type="ECO:0000313" key="7">
    <source>
        <dbReference type="EMBL" id="RVW11716.1"/>
    </source>
</evidence>
<gene>
    <name evidence="7" type="primary">PILS2_0</name>
    <name evidence="7" type="ORF">CK203_115453</name>
</gene>
<evidence type="ECO:0000256" key="3">
    <source>
        <dbReference type="ARBA" id="ARBA00022989"/>
    </source>
</evidence>
<organism evidence="7 8">
    <name type="scientific">Vitis vinifera</name>
    <name type="common">Grape</name>
    <dbReference type="NCBI Taxonomy" id="29760"/>
    <lineage>
        <taxon>Eukaryota</taxon>
        <taxon>Viridiplantae</taxon>
        <taxon>Streptophyta</taxon>
        <taxon>Embryophyta</taxon>
        <taxon>Tracheophyta</taxon>
        <taxon>Spermatophyta</taxon>
        <taxon>Magnoliopsida</taxon>
        <taxon>eudicotyledons</taxon>
        <taxon>Gunneridae</taxon>
        <taxon>Pentapetalae</taxon>
        <taxon>rosids</taxon>
        <taxon>Vitales</taxon>
        <taxon>Vitaceae</taxon>
        <taxon>Viteae</taxon>
        <taxon>Vitis</taxon>
    </lineage>
</organism>
<keyword evidence="5" id="KW-0927">Auxin signaling pathway</keyword>
<dbReference type="PANTHER" id="PTHR31419:SF8">
    <property type="entry name" value="PROTEIN PIN-LIKES 2-LIKE"/>
    <property type="match status" value="1"/>
</dbReference>
<evidence type="ECO:0000256" key="5">
    <source>
        <dbReference type="ARBA" id="ARBA00023294"/>
    </source>
</evidence>
<dbReference type="Pfam" id="PF03547">
    <property type="entry name" value="Mem_trans"/>
    <property type="match status" value="1"/>
</dbReference>
<sequence>MSKATFKLLSKLVFVLFLLCLIFTQLGQSITGKNFVLWWFIPVNVIICTAVGCILRYLVAIICQPPHVFFRFTIIMTAFRNTGNLSLAIVGSVCHSAKNPFGLDCHTSGVFYVSFAQWVVVILEYYEIVEEGNKVKEVVTANDLSRLLLVEAEWPGMEDKETKHCPNSLESITCLVEPKVVRRIRIVAEQTPIQHILQPPIVASLLAIIIGMFPQLKSFLFDYDAPLSFITDSLSMLAGATIPFVLLILEECLLRMNFFGSRGSNVRVYAFVAIYNTNAILLGAIASLRGYAVSEASTLLLAAGCTFRGEECEFRGQQMCSETAGSLDEHGKKTVGWVLKAWVSFS</sequence>
<protein>
    <submittedName>
        <fullName evidence="7">Protein PIN-likeS 2</fullName>
    </submittedName>
</protein>
<feature type="transmembrane region" description="Helical" evidence="6">
    <location>
        <begin position="37"/>
        <end position="59"/>
    </location>
</feature>
<dbReference type="InterPro" id="IPR039305">
    <property type="entry name" value="PILS2/6"/>
</dbReference>
<dbReference type="GO" id="GO:0009734">
    <property type="term" value="P:auxin-activated signaling pathway"/>
    <property type="evidence" value="ECO:0007669"/>
    <property type="project" value="UniProtKB-KW"/>
</dbReference>
<keyword evidence="4 6" id="KW-0472">Membrane</keyword>
<feature type="transmembrane region" description="Helical" evidence="6">
    <location>
        <begin position="266"/>
        <end position="288"/>
    </location>
</feature>
<evidence type="ECO:0000313" key="8">
    <source>
        <dbReference type="Proteomes" id="UP000288805"/>
    </source>
</evidence>
<evidence type="ECO:0000256" key="2">
    <source>
        <dbReference type="ARBA" id="ARBA00022692"/>
    </source>
</evidence>
<reference evidence="7 8" key="1">
    <citation type="journal article" date="2018" name="PLoS Genet.">
        <title>Population sequencing reveals clonal diversity and ancestral inbreeding in the grapevine cultivar Chardonnay.</title>
        <authorList>
            <person name="Roach M.J."/>
            <person name="Johnson D.L."/>
            <person name="Bohlmann J."/>
            <person name="van Vuuren H.J."/>
            <person name="Jones S.J."/>
            <person name="Pretorius I.S."/>
            <person name="Schmidt S.A."/>
            <person name="Borneman A.R."/>
        </authorList>
    </citation>
    <scope>NUCLEOTIDE SEQUENCE [LARGE SCALE GENOMIC DNA]</scope>
    <source>
        <strain evidence="8">cv. Chardonnay</strain>
        <tissue evidence="7">Leaf</tissue>
    </source>
</reference>
<comment type="caution">
    <text evidence="7">The sequence shown here is derived from an EMBL/GenBank/DDBJ whole genome shotgun (WGS) entry which is preliminary data.</text>
</comment>
<dbReference type="PANTHER" id="PTHR31419">
    <property type="entry name" value="PROTEIN PIN-LIKES 2"/>
    <property type="match status" value="1"/>
</dbReference>
<dbReference type="InterPro" id="IPR004776">
    <property type="entry name" value="Mem_transp_PIN-like"/>
</dbReference>
<keyword evidence="3 6" id="KW-1133">Transmembrane helix</keyword>
<dbReference type="GO" id="GO:0016020">
    <property type="term" value="C:membrane"/>
    <property type="evidence" value="ECO:0007669"/>
    <property type="project" value="UniProtKB-SubCell"/>
</dbReference>
<proteinExistence type="predicted"/>
<evidence type="ECO:0000256" key="6">
    <source>
        <dbReference type="SAM" id="Phobius"/>
    </source>
</evidence>
<feature type="transmembrane region" description="Helical" evidence="6">
    <location>
        <begin position="192"/>
        <end position="213"/>
    </location>
</feature>
<dbReference type="EMBL" id="QGNW01002735">
    <property type="protein sequence ID" value="RVW11716.1"/>
    <property type="molecule type" value="Genomic_DNA"/>
</dbReference>
<feature type="transmembrane region" description="Helical" evidence="6">
    <location>
        <begin position="233"/>
        <end position="254"/>
    </location>
</feature>
<evidence type="ECO:0000256" key="4">
    <source>
        <dbReference type="ARBA" id="ARBA00023136"/>
    </source>
</evidence>
<keyword evidence="2 6" id="KW-0812">Transmembrane</keyword>
<dbReference type="Proteomes" id="UP000288805">
    <property type="component" value="Unassembled WGS sequence"/>
</dbReference>